<dbReference type="PANTHER" id="PTHR30535:SF34">
    <property type="entry name" value="MOLYBDATE-BINDING PROTEIN MOLA"/>
    <property type="match status" value="1"/>
</dbReference>
<reference evidence="4" key="1">
    <citation type="journal article" date="2019" name="Int. J. Syst. Evol. Microbiol.">
        <title>The Global Catalogue of Microorganisms (GCM) 10K type strain sequencing project: providing services to taxonomists for standard genome sequencing and annotation.</title>
        <authorList>
            <consortium name="The Broad Institute Genomics Platform"/>
            <consortium name="The Broad Institute Genome Sequencing Center for Infectious Disease"/>
            <person name="Wu L."/>
            <person name="Ma J."/>
        </authorList>
    </citation>
    <scope>NUCLEOTIDE SEQUENCE [LARGE SCALE GENOMIC DNA]</scope>
    <source>
        <strain evidence="4">CGMCC 1.16275</strain>
    </source>
</reference>
<keyword evidence="1" id="KW-0732">Signal</keyword>
<keyword evidence="4" id="KW-1185">Reference proteome</keyword>
<dbReference type="Pfam" id="PF01497">
    <property type="entry name" value="Peripla_BP_2"/>
    <property type="match status" value="1"/>
</dbReference>
<protein>
    <submittedName>
        <fullName evidence="3">Iron ABC transporter substrate-binding protein</fullName>
    </submittedName>
</protein>
<organism evidence="3 4">
    <name type="scientific">Rhodocista pekingensis</name>
    <dbReference type="NCBI Taxonomy" id="201185"/>
    <lineage>
        <taxon>Bacteria</taxon>
        <taxon>Pseudomonadati</taxon>
        <taxon>Pseudomonadota</taxon>
        <taxon>Alphaproteobacteria</taxon>
        <taxon>Rhodospirillales</taxon>
        <taxon>Azospirillaceae</taxon>
        <taxon>Rhodocista</taxon>
    </lineage>
</organism>
<accession>A0ABW2KY82</accession>
<dbReference type="InterPro" id="IPR050902">
    <property type="entry name" value="ABC_Transporter_SBP"/>
</dbReference>
<dbReference type="Gene3D" id="3.40.50.1980">
    <property type="entry name" value="Nitrogenase molybdenum iron protein domain"/>
    <property type="match status" value="2"/>
</dbReference>
<dbReference type="CDD" id="cd01147">
    <property type="entry name" value="HemV-2"/>
    <property type="match status" value="1"/>
</dbReference>
<name>A0ABW2KY82_9PROT</name>
<dbReference type="InterPro" id="IPR002491">
    <property type="entry name" value="ABC_transptr_periplasmic_BD"/>
</dbReference>
<dbReference type="RefSeq" id="WP_377360567.1">
    <property type="nucleotide sequence ID" value="NZ_JBHTCM010000025.1"/>
</dbReference>
<proteinExistence type="predicted"/>
<feature type="signal peptide" evidence="1">
    <location>
        <begin position="1"/>
        <end position="25"/>
    </location>
</feature>
<dbReference type="Proteomes" id="UP001596456">
    <property type="component" value="Unassembled WGS sequence"/>
</dbReference>
<dbReference type="Gene3D" id="1.20.58.2180">
    <property type="match status" value="1"/>
</dbReference>
<evidence type="ECO:0000259" key="2">
    <source>
        <dbReference type="PROSITE" id="PS50983"/>
    </source>
</evidence>
<sequence>MRRFLLRCALTLLIAIGPAAGTALAAGPRSFQDDTGRTVPVPDRVDRVFVAGGPAAILLYTLAPERMLGWPRENAEEVKAALAAPYATLPATGQLTGRAATASPEAVVALAPDLILDSGSTGATYADLAERVQRQTGIPYVVLTGDFAATPATYRRLGTLLGLEARAGNLAGWAEAMIAEIDRRLAALPPERRVRVYYGRGPDGLETGLAGSINTEVLERVGAVNVAVSAGAGGLAQVSLEQVLAWDPDAIVTTDARFYDLARHDPRWAGLRAVREGRVHLAPRLPFPWVDFPPGVNRLIGARWLVSVLYPELFPEDIRPVVRDFFERFYHRSLSDDELATLLTPPGGDGAGR</sequence>
<feature type="chain" id="PRO_5045614741" evidence="1">
    <location>
        <begin position="26"/>
        <end position="353"/>
    </location>
</feature>
<dbReference type="EMBL" id="JBHTCM010000025">
    <property type="protein sequence ID" value="MFC7335028.1"/>
    <property type="molecule type" value="Genomic_DNA"/>
</dbReference>
<evidence type="ECO:0000256" key="1">
    <source>
        <dbReference type="SAM" id="SignalP"/>
    </source>
</evidence>
<evidence type="ECO:0000313" key="3">
    <source>
        <dbReference type="EMBL" id="MFC7335028.1"/>
    </source>
</evidence>
<dbReference type="SUPFAM" id="SSF53807">
    <property type="entry name" value="Helical backbone' metal receptor"/>
    <property type="match status" value="1"/>
</dbReference>
<gene>
    <name evidence="3" type="ORF">ACFQPS_17815</name>
</gene>
<evidence type="ECO:0000313" key="4">
    <source>
        <dbReference type="Proteomes" id="UP001596456"/>
    </source>
</evidence>
<dbReference type="PANTHER" id="PTHR30535">
    <property type="entry name" value="VITAMIN B12-BINDING PROTEIN"/>
    <property type="match status" value="1"/>
</dbReference>
<comment type="caution">
    <text evidence="3">The sequence shown here is derived from an EMBL/GenBank/DDBJ whole genome shotgun (WGS) entry which is preliminary data.</text>
</comment>
<dbReference type="PROSITE" id="PS50983">
    <property type="entry name" value="FE_B12_PBP"/>
    <property type="match status" value="1"/>
</dbReference>
<feature type="domain" description="Fe/B12 periplasmic-binding" evidence="2">
    <location>
        <begin position="47"/>
        <end position="313"/>
    </location>
</feature>